<proteinExistence type="predicted"/>
<keyword evidence="2" id="KW-0472">Membrane</keyword>
<feature type="compositionally biased region" description="Basic and acidic residues" evidence="1">
    <location>
        <begin position="236"/>
        <end position="260"/>
    </location>
</feature>
<name>A0ABZ1D993_9TREE</name>
<accession>A0ABZ1D993</accession>
<dbReference type="Proteomes" id="UP001329825">
    <property type="component" value="Chromosome 10"/>
</dbReference>
<dbReference type="RefSeq" id="XP_062795105.1">
    <property type="nucleotide sequence ID" value="XM_062939054.1"/>
</dbReference>
<dbReference type="GeneID" id="87959494"/>
<keyword evidence="4" id="KW-1185">Reference proteome</keyword>
<evidence type="ECO:0000256" key="1">
    <source>
        <dbReference type="SAM" id="MobiDB-lite"/>
    </source>
</evidence>
<protein>
    <recommendedName>
        <fullName evidence="5">Integral membrane protein</fullName>
    </recommendedName>
</protein>
<evidence type="ECO:0000256" key="2">
    <source>
        <dbReference type="SAM" id="Phobius"/>
    </source>
</evidence>
<reference evidence="3 4" key="1">
    <citation type="submission" date="2024-01" db="EMBL/GenBank/DDBJ databases">
        <title>Comparative genomics of Cryptococcus and Kwoniella reveals pathogenesis evolution and contrasting modes of karyotype evolution via chromosome fusion or intercentromeric recombination.</title>
        <authorList>
            <person name="Coelho M.A."/>
            <person name="David-Palma M."/>
            <person name="Shea T."/>
            <person name="Bowers K."/>
            <person name="McGinley-Smith S."/>
            <person name="Mohammad A.W."/>
            <person name="Gnirke A."/>
            <person name="Yurkov A.M."/>
            <person name="Nowrousian M."/>
            <person name="Sun S."/>
            <person name="Cuomo C.A."/>
            <person name="Heitman J."/>
        </authorList>
    </citation>
    <scope>NUCLEOTIDE SEQUENCE [LARGE SCALE GENOMIC DNA]</scope>
    <source>
        <strain evidence="3">CBS 11374</strain>
    </source>
</reference>
<keyword evidence="2" id="KW-0812">Transmembrane</keyword>
<organism evidence="3 4">
    <name type="scientific">Kwoniella shivajii</name>
    <dbReference type="NCBI Taxonomy" id="564305"/>
    <lineage>
        <taxon>Eukaryota</taxon>
        <taxon>Fungi</taxon>
        <taxon>Dikarya</taxon>
        <taxon>Basidiomycota</taxon>
        <taxon>Agaricomycotina</taxon>
        <taxon>Tremellomycetes</taxon>
        <taxon>Tremellales</taxon>
        <taxon>Cryptococcaceae</taxon>
        <taxon>Kwoniella</taxon>
    </lineage>
</organism>
<keyword evidence="2" id="KW-1133">Transmembrane helix</keyword>
<evidence type="ECO:0000313" key="4">
    <source>
        <dbReference type="Proteomes" id="UP001329825"/>
    </source>
</evidence>
<feature type="transmembrane region" description="Helical" evidence="2">
    <location>
        <begin position="21"/>
        <end position="39"/>
    </location>
</feature>
<sequence>MTRSSSKNELPSHQVQALVRIAGPFLAALTMVFLILPGVSGPQTGYFWLRVKYHSQGGSWDLGGLGVCKVGEKCQEGQNPPPHYTSIKQNLQLHLASTIIFFITSLFSFVLFRFPTADITKRWGTTIPLFAILFPLIDMIADLCVAHSLEIKTDVENVERIGVFWLGTIGLVLSVLWCITAQLDGMYRRREVAEFDRKIAESSEDPEKGWGDKLVETAYELWPWKEARNTTKPKSRRNEEVRNSKKGKSESSSRKKNETV</sequence>
<evidence type="ECO:0008006" key="5">
    <source>
        <dbReference type="Google" id="ProtNLM"/>
    </source>
</evidence>
<dbReference type="EMBL" id="CP141890">
    <property type="protein sequence ID" value="WRT70366.1"/>
    <property type="molecule type" value="Genomic_DNA"/>
</dbReference>
<evidence type="ECO:0000313" key="3">
    <source>
        <dbReference type="EMBL" id="WRT70366.1"/>
    </source>
</evidence>
<feature type="region of interest" description="Disordered" evidence="1">
    <location>
        <begin position="226"/>
        <end position="260"/>
    </location>
</feature>
<feature type="transmembrane region" description="Helical" evidence="2">
    <location>
        <begin position="126"/>
        <end position="149"/>
    </location>
</feature>
<feature type="transmembrane region" description="Helical" evidence="2">
    <location>
        <begin position="91"/>
        <end position="114"/>
    </location>
</feature>
<gene>
    <name evidence="3" type="ORF">IL334_007364</name>
</gene>
<feature type="transmembrane region" description="Helical" evidence="2">
    <location>
        <begin position="161"/>
        <end position="180"/>
    </location>
</feature>